<dbReference type="AlphaFoldDB" id="A0A8H5G8F9"/>
<keyword evidence="2" id="KW-0689">Ribosomal protein</keyword>
<evidence type="ECO:0000313" key="5">
    <source>
        <dbReference type="Proteomes" id="UP000559256"/>
    </source>
</evidence>
<dbReference type="PANTHER" id="PTHR10064">
    <property type="entry name" value="60S RIBOSOMAL PROTEIN L22"/>
    <property type="match status" value="1"/>
</dbReference>
<organism evidence="4 5">
    <name type="scientific">Tetrapyrgos nigripes</name>
    <dbReference type="NCBI Taxonomy" id="182062"/>
    <lineage>
        <taxon>Eukaryota</taxon>
        <taxon>Fungi</taxon>
        <taxon>Dikarya</taxon>
        <taxon>Basidiomycota</taxon>
        <taxon>Agaricomycotina</taxon>
        <taxon>Agaricomycetes</taxon>
        <taxon>Agaricomycetidae</taxon>
        <taxon>Agaricales</taxon>
        <taxon>Marasmiineae</taxon>
        <taxon>Marasmiaceae</taxon>
        <taxon>Tetrapyrgos</taxon>
    </lineage>
</organism>
<dbReference type="Proteomes" id="UP000559256">
    <property type="component" value="Unassembled WGS sequence"/>
</dbReference>
<name>A0A8H5G8F9_9AGAR</name>
<accession>A0A8H5G8F9</accession>
<dbReference type="GO" id="GO:0005840">
    <property type="term" value="C:ribosome"/>
    <property type="evidence" value="ECO:0007669"/>
    <property type="project" value="UniProtKB-KW"/>
</dbReference>
<evidence type="ECO:0000256" key="2">
    <source>
        <dbReference type="ARBA" id="ARBA00022980"/>
    </source>
</evidence>
<protein>
    <recommendedName>
        <fullName evidence="6">Ribosomal protein L22</fullName>
    </recommendedName>
</protein>
<dbReference type="InterPro" id="IPR038526">
    <property type="entry name" value="Ribosomal_eL22_sf"/>
</dbReference>
<dbReference type="EMBL" id="JAACJM010000043">
    <property type="protein sequence ID" value="KAF5360284.1"/>
    <property type="molecule type" value="Genomic_DNA"/>
</dbReference>
<gene>
    <name evidence="4" type="ORF">D9758_009145</name>
</gene>
<dbReference type="Gene3D" id="3.30.1360.210">
    <property type="match status" value="1"/>
</dbReference>
<proteinExistence type="inferred from homology"/>
<evidence type="ECO:0000256" key="1">
    <source>
        <dbReference type="ARBA" id="ARBA00007817"/>
    </source>
</evidence>
<dbReference type="PANTHER" id="PTHR10064:SF31">
    <property type="entry name" value="LARGE RIBOSOMAL SUBUNIT PROTEIN EL22A-RELATED"/>
    <property type="match status" value="1"/>
</dbReference>
<dbReference type="GO" id="GO:0003735">
    <property type="term" value="F:structural constituent of ribosome"/>
    <property type="evidence" value="ECO:0007669"/>
    <property type="project" value="InterPro"/>
</dbReference>
<dbReference type="GO" id="GO:0002181">
    <property type="term" value="P:cytoplasmic translation"/>
    <property type="evidence" value="ECO:0007669"/>
    <property type="project" value="TreeGrafter"/>
</dbReference>
<dbReference type="Pfam" id="PF01776">
    <property type="entry name" value="Ribosomal_L22e"/>
    <property type="match status" value="1"/>
</dbReference>
<dbReference type="OrthoDB" id="10259820at2759"/>
<dbReference type="GO" id="GO:0003723">
    <property type="term" value="F:RNA binding"/>
    <property type="evidence" value="ECO:0007669"/>
    <property type="project" value="TreeGrafter"/>
</dbReference>
<keyword evidence="3" id="KW-0687">Ribonucleoprotein</keyword>
<comment type="caution">
    <text evidence="4">The sequence shown here is derived from an EMBL/GenBank/DDBJ whole genome shotgun (WGS) entry which is preliminary data.</text>
</comment>
<keyword evidence="5" id="KW-1185">Reference proteome</keyword>
<evidence type="ECO:0000313" key="4">
    <source>
        <dbReference type="EMBL" id="KAF5360284.1"/>
    </source>
</evidence>
<evidence type="ECO:0000256" key="3">
    <source>
        <dbReference type="ARBA" id="ARBA00023274"/>
    </source>
</evidence>
<dbReference type="InterPro" id="IPR002671">
    <property type="entry name" value="Ribosomal_eL22"/>
</dbReference>
<sequence>MVRYATRISKTITKSTPAPGKQSHSKPLHKFIIDYSIPLAYKVFDADLYEKFLHDYIKVDEKPGQLGDSVKIVRDAKSDKITIATTIHFSKRYLKYLTKKFLKKQGTRGGVRVISIAKDTYQLRFRKGMMDDDEQEEEDD</sequence>
<evidence type="ECO:0008006" key="6">
    <source>
        <dbReference type="Google" id="ProtNLM"/>
    </source>
</evidence>
<dbReference type="GO" id="GO:1990904">
    <property type="term" value="C:ribonucleoprotein complex"/>
    <property type="evidence" value="ECO:0007669"/>
    <property type="project" value="UniProtKB-KW"/>
</dbReference>
<reference evidence="4 5" key="1">
    <citation type="journal article" date="2020" name="ISME J.">
        <title>Uncovering the hidden diversity of litter-decomposition mechanisms in mushroom-forming fungi.</title>
        <authorList>
            <person name="Floudas D."/>
            <person name="Bentzer J."/>
            <person name="Ahren D."/>
            <person name="Johansson T."/>
            <person name="Persson P."/>
            <person name="Tunlid A."/>
        </authorList>
    </citation>
    <scope>NUCLEOTIDE SEQUENCE [LARGE SCALE GENOMIC DNA]</scope>
    <source>
        <strain evidence="4 5">CBS 291.85</strain>
    </source>
</reference>
<comment type="similarity">
    <text evidence="1">Belongs to the eukaryotic ribosomal protein eL22 family.</text>
</comment>